<accession>A0AAJ7S991</accession>
<evidence type="ECO:0000313" key="3">
    <source>
        <dbReference type="Proteomes" id="UP000694925"/>
    </source>
</evidence>
<protein>
    <submittedName>
        <fullName evidence="4">Uncharacterized protein LOC108629602</fullName>
    </submittedName>
</protein>
<evidence type="ECO:0000313" key="4">
    <source>
        <dbReference type="RefSeq" id="XP_026673233.1"/>
    </source>
</evidence>
<name>A0AAJ7S991_9HYME</name>
<dbReference type="RefSeq" id="XP_026673233.1">
    <property type="nucleotide sequence ID" value="XM_026817432.1"/>
</dbReference>
<dbReference type="KEGG" id="ccal:108629602"/>
<feature type="compositionally biased region" description="Basic and acidic residues" evidence="1">
    <location>
        <begin position="84"/>
        <end position="93"/>
    </location>
</feature>
<keyword evidence="3" id="KW-1185">Reference proteome</keyword>
<keyword evidence="2" id="KW-1133">Transmembrane helix</keyword>
<keyword evidence="2" id="KW-0472">Membrane</keyword>
<dbReference type="AlphaFoldDB" id="A0AAJ7S991"/>
<feature type="region of interest" description="Disordered" evidence="1">
    <location>
        <begin position="1"/>
        <end position="27"/>
    </location>
</feature>
<evidence type="ECO:0000256" key="1">
    <source>
        <dbReference type="SAM" id="MobiDB-lite"/>
    </source>
</evidence>
<dbReference type="Proteomes" id="UP000694925">
    <property type="component" value="Unplaced"/>
</dbReference>
<evidence type="ECO:0000256" key="2">
    <source>
        <dbReference type="SAM" id="Phobius"/>
    </source>
</evidence>
<sequence>MSARSQRGVNDVAATKRFRSPNNRTPKQHITYDYDAAISQPDVPNLLNCKKIGRGTMVSAPIKKRAVKPRLKGQITSSKSFQKKSQELRARQKNAKELLSVSKNASHEKKTNAPKGILEEEKQVAVKENVTSNGDVDNSSNRLGVCFRFLLLLSFIFRFLFFPKNLIMNDETILSKDITEETITTDNQDRVAQEKIKDDDCESITKSPVPVKGSKIPRARINVFPVHTFQEFHPV</sequence>
<feature type="region of interest" description="Disordered" evidence="1">
    <location>
        <begin position="68"/>
        <end position="93"/>
    </location>
</feature>
<keyword evidence="2" id="KW-0812">Transmembrane</keyword>
<reference evidence="4" key="1">
    <citation type="submission" date="2025-08" db="UniProtKB">
        <authorList>
            <consortium name="RefSeq"/>
        </authorList>
    </citation>
    <scope>IDENTIFICATION</scope>
    <source>
        <tissue evidence="4">Whole body</tissue>
    </source>
</reference>
<dbReference type="GeneID" id="108629602"/>
<feature type="transmembrane region" description="Helical" evidence="2">
    <location>
        <begin position="142"/>
        <end position="161"/>
    </location>
</feature>
<gene>
    <name evidence="4" type="primary">LOC108629602</name>
</gene>
<proteinExistence type="predicted"/>
<organism evidence="3 4">
    <name type="scientific">Ceratina calcarata</name>
    <dbReference type="NCBI Taxonomy" id="156304"/>
    <lineage>
        <taxon>Eukaryota</taxon>
        <taxon>Metazoa</taxon>
        <taxon>Ecdysozoa</taxon>
        <taxon>Arthropoda</taxon>
        <taxon>Hexapoda</taxon>
        <taxon>Insecta</taxon>
        <taxon>Pterygota</taxon>
        <taxon>Neoptera</taxon>
        <taxon>Endopterygota</taxon>
        <taxon>Hymenoptera</taxon>
        <taxon>Apocrita</taxon>
        <taxon>Aculeata</taxon>
        <taxon>Apoidea</taxon>
        <taxon>Anthophila</taxon>
        <taxon>Apidae</taxon>
        <taxon>Ceratina</taxon>
        <taxon>Zadontomerus</taxon>
    </lineage>
</organism>